<dbReference type="PANTHER" id="PTHR43031">
    <property type="entry name" value="FAD-DEPENDENT OXIDOREDUCTASE"/>
    <property type="match status" value="1"/>
</dbReference>
<evidence type="ECO:0000259" key="1">
    <source>
        <dbReference type="PROSITE" id="PS50206"/>
    </source>
</evidence>
<sequence>MSIDQIEPDDFLRQMEEGILHEALLIDVREPYEWEYYHLEGIQLMPMNSIPAKLEELPKEKPIYVVCAHGVRSMHVSYYLMQQGFEHVVNVEGGMAALAQLRGFQYD</sequence>
<dbReference type="Proteomes" id="UP000317036">
    <property type="component" value="Unassembled WGS sequence"/>
</dbReference>
<dbReference type="OrthoDB" id="9800872at2"/>
<dbReference type="PANTHER" id="PTHR43031:SF17">
    <property type="entry name" value="SULFURTRANSFERASE YTWF-RELATED"/>
    <property type="match status" value="1"/>
</dbReference>
<dbReference type="Pfam" id="PF00581">
    <property type="entry name" value="Rhodanese"/>
    <property type="match status" value="1"/>
</dbReference>
<organism evidence="2 3">
    <name type="scientific">Paenibacillus cremeus</name>
    <dbReference type="NCBI Taxonomy" id="2163881"/>
    <lineage>
        <taxon>Bacteria</taxon>
        <taxon>Bacillati</taxon>
        <taxon>Bacillota</taxon>
        <taxon>Bacilli</taxon>
        <taxon>Bacillales</taxon>
        <taxon>Paenibacillaceae</taxon>
        <taxon>Paenibacillus</taxon>
    </lineage>
</organism>
<feature type="domain" description="Rhodanese" evidence="1">
    <location>
        <begin position="19"/>
        <end position="102"/>
    </location>
</feature>
<protein>
    <submittedName>
        <fullName evidence="2">Rhodanese-like domain-containing protein</fullName>
    </submittedName>
</protein>
<evidence type="ECO:0000313" key="3">
    <source>
        <dbReference type="Proteomes" id="UP000317036"/>
    </source>
</evidence>
<dbReference type="InterPro" id="IPR050229">
    <property type="entry name" value="GlpE_sulfurtransferase"/>
</dbReference>
<proteinExistence type="predicted"/>
<dbReference type="AlphaFoldDB" id="A0A559KHL9"/>
<dbReference type="SUPFAM" id="SSF52821">
    <property type="entry name" value="Rhodanese/Cell cycle control phosphatase"/>
    <property type="match status" value="1"/>
</dbReference>
<gene>
    <name evidence="2" type="ORF">FPZ49_02430</name>
</gene>
<dbReference type="RefSeq" id="WP_144842814.1">
    <property type="nucleotide sequence ID" value="NZ_VNJI01000002.1"/>
</dbReference>
<dbReference type="PROSITE" id="PS50206">
    <property type="entry name" value="RHODANESE_3"/>
    <property type="match status" value="1"/>
</dbReference>
<evidence type="ECO:0000313" key="2">
    <source>
        <dbReference type="EMBL" id="TVY11578.1"/>
    </source>
</evidence>
<dbReference type="Gene3D" id="3.40.250.10">
    <property type="entry name" value="Rhodanese-like domain"/>
    <property type="match status" value="1"/>
</dbReference>
<dbReference type="InterPro" id="IPR001763">
    <property type="entry name" value="Rhodanese-like_dom"/>
</dbReference>
<name>A0A559KHL9_9BACL</name>
<accession>A0A559KHL9</accession>
<dbReference type="InterPro" id="IPR036873">
    <property type="entry name" value="Rhodanese-like_dom_sf"/>
</dbReference>
<keyword evidence="3" id="KW-1185">Reference proteome</keyword>
<comment type="caution">
    <text evidence="2">The sequence shown here is derived from an EMBL/GenBank/DDBJ whole genome shotgun (WGS) entry which is preliminary data.</text>
</comment>
<dbReference type="CDD" id="cd00158">
    <property type="entry name" value="RHOD"/>
    <property type="match status" value="1"/>
</dbReference>
<dbReference type="EMBL" id="VNJI01000002">
    <property type="protein sequence ID" value="TVY11578.1"/>
    <property type="molecule type" value="Genomic_DNA"/>
</dbReference>
<dbReference type="SMART" id="SM00450">
    <property type="entry name" value="RHOD"/>
    <property type="match status" value="1"/>
</dbReference>
<reference evidence="2 3" key="1">
    <citation type="submission" date="2019-07" db="EMBL/GenBank/DDBJ databases">
        <authorList>
            <person name="Kim J."/>
        </authorList>
    </citation>
    <scope>NUCLEOTIDE SEQUENCE [LARGE SCALE GENOMIC DNA]</scope>
    <source>
        <strain evidence="2 3">JC52</strain>
    </source>
</reference>